<evidence type="ECO:0000259" key="3">
    <source>
        <dbReference type="Pfam" id="PF14364"/>
    </source>
</evidence>
<keyword evidence="5" id="KW-1185">Reference proteome</keyword>
<evidence type="ECO:0000313" key="5">
    <source>
        <dbReference type="Proteomes" id="UP000796880"/>
    </source>
</evidence>
<evidence type="ECO:0000313" key="4">
    <source>
        <dbReference type="EMBL" id="KAF3439610.1"/>
    </source>
</evidence>
<dbReference type="EMBL" id="VOIH02000008">
    <property type="protein sequence ID" value="KAF3439610.1"/>
    <property type="molecule type" value="Genomic_DNA"/>
</dbReference>
<dbReference type="Pfam" id="PF05553">
    <property type="entry name" value="DUF761"/>
    <property type="match status" value="1"/>
</dbReference>
<dbReference type="InterPro" id="IPR008480">
    <property type="entry name" value="DUF761_pln"/>
</dbReference>
<dbReference type="InterPro" id="IPR025520">
    <property type="entry name" value="DUF4408"/>
</dbReference>
<dbReference type="OrthoDB" id="1685070at2759"/>
<feature type="compositionally biased region" description="Polar residues" evidence="1">
    <location>
        <begin position="76"/>
        <end position="85"/>
    </location>
</feature>
<reference evidence="4" key="1">
    <citation type="submission" date="2020-03" db="EMBL/GenBank/DDBJ databases">
        <title>A high-quality chromosome-level genome assembly of a woody plant with both climbing and erect habits, Rhamnella rubrinervis.</title>
        <authorList>
            <person name="Lu Z."/>
            <person name="Yang Y."/>
            <person name="Zhu X."/>
            <person name="Sun Y."/>
        </authorList>
    </citation>
    <scope>NUCLEOTIDE SEQUENCE</scope>
    <source>
        <strain evidence="4">BYM</strain>
        <tissue evidence="4">Leaf</tissue>
    </source>
</reference>
<gene>
    <name evidence="4" type="ORF">FNV43_RR17888</name>
</gene>
<dbReference type="Pfam" id="PF14364">
    <property type="entry name" value="DUF4408"/>
    <property type="match status" value="1"/>
</dbReference>
<keyword evidence="2" id="KW-0472">Membrane</keyword>
<organism evidence="4 5">
    <name type="scientific">Rhamnella rubrinervis</name>
    <dbReference type="NCBI Taxonomy" id="2594499"/>
    <lineage>
        <taxon>Eukaryota</taxon>
        <taxon>Viridiplantae</taxon>
        <taxon>Streptophyta</taxon>
        <taxon>Embryophyta</taxon>
        <taxon>Tracheophyta</taxon>
        <taxon>Spermatophyta</taxon>
        <taxon>Magnoliopsida</taxon>
        <taxon>eudicotyledons</taxon>
        <taxon>Gunneridae</taxon>
        <taxon>Pentapetalae</taxon>
        <taxon>rosids</taxon>
        <taxon>fabids</taxon>
        <taxon>Rosales</taxon>
        <taxon>Rhamnaceae</taxon>
        <taxon>rhamnoid group</taxon>
        <taxon>Rhamneae</taxon>
        <taxon>Rhamnella</taxon>
    </lineage>
</organism>
<protein>
    <recommendedName>
        <fullName evidence="3">DUF4408 domain-containing protein</fullName>
    </recommendedName>
</protein>
<dbReference type="PANTHER" id="PTHR33098:SF57">
    <property type="entry name" value="DUF4408 DOMAIN PROTEIN"/>
    <property type="match status" value="1"/>
</dbReference>
<keyword evidence="2" id="KW-1133">Transmembrane helix</keyword>
<comment type="caution">
    <text evidence="4">The sequence shown here is derived from an EMBL/GenBank/DDBJ whole genome shotgun (WGS) entry which is preliminary data.</text>
</comment>
<feature type="compositionally biased region" description="Low complexity" evidence="1">
    <location>
        <begin position="155"/>
        <end position="164"/>
    </location>
</feature>
<dbReference type="PANTHER" id="PTHR33098">
    <property type="entry name" value="COTTON FIBER (DUF761)"/>
    <property type="match status" value="1"/>
</dbReference>
<name>A0A8K0DYD7_9ROSA</name>
<evidence type="ECO:0000256" key="1">
    <source>
        <dbReference type="SAM" id="MobiDB-lite"/>
    </source>
</evidence>
<feature type="transmembrane region" description="Helical" evidence="2">
    <location>
        <begin position="6"/>
        <end position="24"/>
    </location>
</feature>
<sequence>MASWLTPTYLFLFLNLVIGTIFLISRLKPHHHQHDHPGPYNSPQLARAPSLLERVKSIDFSFYKFDQPTPPETEFNPPQTTQPGSVTHYVQDHQPPLVRTPSLLDRLKSINLSSLYNRSETEVLEAARAERRRVDLDPNQSTDHDDHLVKRSKSDSSSGDATSSQHPEKIKKSVSEISALGKLVVDEVMERPVPATTRVEKWSDKRTSVGEDQGVDAKADDFINKFKQQLRLQRLDSLKRFGDMLKGKQS</sequence>
<accession>A0A8K0DYD7</accession>
<dbReference type="AlphaFoldDB" id="A0A8K0DYD7"/>
<dbReference type="Proteomes" id="UP000796880">
    <property type="component" value="Unassembled WGS sequence"/>
</dbReference>
<keyword evidence="2" id="KW-0812">Transmembrane</keyword>
<feature type="domain" description="DUF4408" evidence="3">
    <location>
        <begin position="1"/>
        <end position="27"/>
    </location>
</feature>
<evidence type="ECO:0000256" key="2">
    <source>
        <dbReference type="SAM" id="Phobius"/>
    </source>
</evidence>
<feature type="region of interest" description="Disordered" evidence="1">
    <location>
        <begin position="131"/>
        <end position="173"/>
    </location>
</feature>
<proteinExistence type="predicted"/>
<feature type="region of interest" description="Disordered" evidence="1">
    <location>
        <begin position="65"/>
        <end position="89"/>
    </location>
</feature>
<feature type="compositionally biased region" description="Basic and acidic residues" evidence="1">
    <location>
        <begin position="131"/>
        <end position="154"/>
    </location>
</feature>